<dbReference type="KEGG" id="nmv:NITMOv2_2351"/>
<accession>A0A0K2GCT0</accession>
<reference evidence="2 3" key="1">
    <citation type="journal article" date="2015" name="Proc. Natl. Acad. Sci. U.S.A.">
        <title>Expanded metabolic versatility of ubiquitous nitrite-oxidizing bacteria from the genus Nitrospira.</title>
        <authorList>
            <person name="Koch H."/>
            <person name="Lucker S."/>
            <person name="Albertsen M."/>
            <person name="Kitzinger K."/>
            <person name="Herbold C."/>
            <person name="Spieck E."/>
            <person name="Nielsen P.H."/>
            <person name="Wagner M."/>
            <person name="Daims H."/>
        </authorList>
    </citation>
    <scope>NUCLEOTIDE SEQUENCE [LARGE SCALE GENOMIC DNA]</scope>
    <source>
        <strain evidence="2 3">NSP M-1</strain>
    </source>
</reference>
<organism evidence="2 3">
    <name type="scientific">Nitrospira moscoviensis</name>
    <dbReference type="NCBI Taxonomy" id="42253"/>
    <lineage>
        <taxon>Bacteria</taxon>
        <taxon>Pseudomonadati</taxon>
        <taxon>Nitrospirota</taxon>
        <taxon>Nitrospiria</taxon>
        <taxon>Nitrospirales</taxon>
        <taxon>Nitrospiraceae</taxon>
        <taxon>Nitrospira</taxon>
    </lineage>
</organism>
<proteinExistence type="predicted"/>
<sequence>MADVAIKQGDKESGSQGHGSASSR</sequence>
<gene>
    <name evidence="2" type="ORF">NITMOv2_2351</name>
</gene>
<dbReference type="Proteomes" id="UP000069205">
    <property type="component" value="Chromosome"/>
</dbReference>
<evidence type="ECO:0000256" key="1">
    <source>
        <dbReference type="SAM" id="MobiDB-lite"/>
    </source>
</evidence>
<evidence type="ECO:0000313" key="2">
    <source>
        <dbReference type="EMBL" id="ALA58766.1"/>
    </source>
</evidence>
<name>A0A0K2GCT0_NITMO</name>
<keyword evidence="3" id="KW-1185">Reference proteome</keyword>
<dbReference type="EMBL" id="CP011801">
    <property type="protein sequence ID" value="ALA58766.1"/>
    <property type="molecule type" value="Genomic_DNA"/>
</dbReference>
<protein>
    <submittedName>
        <fullName evidence="2">Uncharacterized protein</fullName>
    </submittedName>
</protein>
<dbReference type="AlphaFoldDB" id="A0A0K2GCT0"/>
<evidence type="ECO:0000313" key="3">
    <source>
        <dbReference type="Proteomes" id="UP000069205"/>
    </source>
</evidence>
<feature type="compositionally biased region" description="Polar residues" evidence="1">
    <location>
        <begin position="14"/>
        <end position="24"/>
    </location>
</feature>
<feature type="region of interest" description="Disordered" evidence="1">
    <location>
        <begin position="1"/>
        <end position="24"/>
    </location>
</feature>